<evidence type="ECO:0000313" key="4">
    <source>
        <dbReference type="EMBL" id="RFM25309.1"/>
    </source>
</evidence>
<feature type="domain" description="Guanylate cyclase" evidence="2">
    <location>
        <begin position="217"/>
        <end position="343"/>
    </location>
</feature>
<evidence type="ECO:0000259" key="3">
    <source>
        <dbReference type="PROSITE" id="PS50885"/>
    </source>
</evidence>
<dbReference type="CDD" id="cd06225">
    <property type="entry name" value="HAMP"/>
    <property type="match status" value="1"/>
</dbReference>
<feature type="domain" description="HAMP" evidence="3">
    <location>
        <begin position="135"/>
        <end position="186"/>
    </location>
</feature>
<dbReference type="CDD" id="cd07302">
    <property type="entry name" value="CHD"/>
    <property type="match status" value="1"/>
</dbReference>
<organism evidence="4 5">
    <name type="scientific">Candidatus Thermochlorobacter aerophilus</name>
    <dbReference type="NCBI Taxonomy" id="1868324"/>
    <lineage>
        <taxon>Bacteria</taxon>
        <taxon>Pseudomonadati</taxon>
        <taxon>Chlorobiota</taxon>
        <taxon>Chlorobiia</taxon>
        <taxon>Chlorobiales</taxon>
        <taxon>Candidatus Thermochlorobacteriaceae</taxon>
        <taxon>Candidatus Thermochlorobacter</taxon>
    </lineage>
</organism>
<name>A0A395M3C4_9BACT</name>
<dbReference type="GO" id="GO:0016020">
    <property type="term" value="C:membrane"/>
    <property type="evidence" value="ECO:0007669"/>
    <property type="project" value="InterPro"/>
</dbReference>
<sequence length="393" mass="43938">MSKISWSCVPLCVKCSILSWKVCKKFFFLDAERRFFVYQNASGEEIADTVVATDSLWQALETQSSHTKVKVGNKIYLTKKLFYEANGQNIFVGYSRLLFTIDHINELIKHKQEQTLLIGGTSFLVSLIVLSVVTSLFVRRIQILNQGTKQVIQGIFEPLPVEGSDEISELTDSFNKMMTAVKERLMMSRYVSQSTLGMIRRVGVNEIVQEGIKEEICVLFSDVRGFTAFAELNEPQHVVAQLNRLLNLQVEIIKRYGGDIDKFVGDEVMAIFRGGAKEQRAVAAAIAIQEKLRPIFKAEKGQSHLRIGIGINTGVAVMGNIGSVDRMDFTAIGDVVNTAARLCSIARADEILVSEEVVNHLPKGSVDLSEPFTLLLKNKLYAVTIYRVLYDVD</sequence>
<dbReference type="InterPro" id="IPR029787">
    <property type="entry name" value="Nucleotide_cyclase"/>
</dbReference>
<comment type="caution">
    <text evidence="4">The sequence shown here is derived from an EMBL/GenBank/DDBJ whole genome shotgun (WGS) entry which is preliminary data.</text>
</comment>
<dbReference type="SUPFAM" id="SSF55073">
    <property type="entry name" value="Nucleotide cyclase"/>
    <property type="match status" value="1"/>
</dbReference>
<dbReference type="GO" id="GO:0006171">
    <property type="term" value="P:cAMP biosynthetic process"/>
    <property type="evidence" value="ECO:0007669"/>
    <property type="project" value="TreeGrafter"/>
</dbReference>
<dbReference type="EMBL" id="PHFL01000007">
    <property type="protein sequence ID" value="RFM25309.1"/>
    <property type="molecule type" value="Genomic_DNA"/>
</dbReference>
<dbReference type="InterPro" id="IPR050697">
    <property type="entry name" value="Adenylyl/Guanylyl_Cyclase_3/4"/>
</dbReference>
<dbReference type="SMART" id="SM00044">
    <property type="entry name" value="CYCc"/>
    <property type="match status" value="1"/>
</dbReference>
<keyword evidence="1" id="KW-1133">Transmembrane helix</keyword>
<dbReference type="PANTHER" id="PTHR43081:SF1">
    <property type="entry name" value="ADENYLATE CYCLASE, TERMINAL-DIFFERENTIATION SPECIFIC"/>
    <property type="match status" value="1"/>
</dbReference>
<keyword evidence="1" id="KW-0812">Transmembrane</keyword>
<dbReference type="AlphaFoldDB" id="A0A395M3C4"/>
<accession>A0A395M3C4</accession>
<dbReference type="GO" id="GO:0035556">
    <property type="term" value="P:intracellular signal transduction"/>
    <property type="evidence" value="ECO:0007669"/>
    <property type="project" value="InterPro"/>
</dbReference>
<evidence type="ECO:0000259" key="2">
    <source>
        <dbReference type="PROSITE" id="PS50125"/>
    </source>
</evidence>
<dbReference type="InterPro" id="IPR001054">
    <property type="entry name" value="A/G_cyclase"/>
</dbReference>
<evidence type="ECO:0000256" key="1">
    <source>
        <dbReference type="SAM" id="Phobius"/>
    </source>
</evidence>
<dbReference type="Proteomes" id="UP000266389">
    <property type="component" value="Unassembled WGS sequence"/>
</dbReference>
<dbReference type="Gene3D" id="3.30.70.1230">
    <property type="entry name" value="Nucleotide cyclase"/>
    <property type="match status" value="1"/>
</dbReference>
<dbReference type="InterPro" id="IPR003660">
    <property type="entry name" value="HAMP_dom"/>
</dbReference>
<dbReference type="Gene3D" id="6.10.340.10">
    <property type="match status" value="1"/>
</dbReference>
<reference evidence="4 5" key="1">
    <citation type="journal article" date="2011" name="ISME J.">
        <title>Community ecology of hot spring cyanobacterial mats: predominant populations and their functional potential.</title>
        <authorList>
            <person name="Klatt C.G."/>
            <person name="Wood J.M."/>
            <person name="Rusch D.B."/>
            <person name="Bateson M.M."/>
            <person name="Hamamura N."/>
            <person name="Heidelberg J.F."/>
            <person name="Grossman A.R."/>
            <person name="Bhaya D."/>
            <person name="Cohan F.M."/>
            <person name="Kuhl M."/>
            <person name="Bryant D.A."/>
            <person name="Ward D.M."/>
        </authorList>
    </citation>
    <scope>NUCLEOTIDE SEQUENCE [LARGE SCALE GENOMIC DNA]</scope>
    <source>
        <strain evidence="4">OS</strain>
    </source>
</reference>
<keyword evidence="1" id="KW-0472">Membrane</keyword>
<proteinExistence type="predicted"/>
<dbReference type="GO" id="GO:0004016">
    <property type="term" value="F:adenylate cyclase activity"/>
    <property type="evidence" value="ECO:0007669"/>
    <property type="project" value="UniProtKB-ARBA"/>
</dbReference>
<feature type="transmembrane region" description="Helical" evidence="1">
    <location>
        <begin position="116"/>
        <end position="138"/>
    </location>
</feature>
<protein>
    <submittedName>
        <fullName evidence="4">Adenylate/guanylate cyclase domain-containing protein</fullName>
    </submittedName>
</protein>
<dbReference type="PROSITE" id="PS50885">
    <property type="entry name" value="HAMP"/>
    <property type="match status" value="1"/>
</dbReference>
<dbReference type="PANTHER" id="PTHR43081">
    <property type="entry name" value="ADENYLATE CYCLASE, TERMINAL-DIFFERENTIATION SPECIFIC-RELATED"/>
    <property type="match status" value="1"/>
</dbReference>
<dbReference type="PROSITE" id="PS50125">
    <property type="entry name" value="GUANYLATE_CYCLASE_2"/>
    <property type="match status" value="1"/>
</dbReference>
<evidence type="ECO:0000313" key="5">
    <source>
        <dbReference type="Proteomes" id="UP000266389"/>
    </source>
</evidence>
<gene>
    <name evidence="4" type="ORF">D0433_01445</name>
</gene>
<dbReference type="Pfam" id="PF00211">
    <property type="entry name" value="Guanylate_cyc"/>
    <property type="match status" value="1"/>
</dbReference>